<dbReference type="AlphaFoldDB" id="A0A7W9BCQ0"/>
<reference evidence="1 2" key="1">
    <citation type="submission" date="2020-08" db="EMBL/GenBank/DDBJ databases">
        <title>Genomic Encyclopedia of Type Strains, Phase IV (KMG-IV): sequencing the most valuable type-strain genomes for metagenomic binning, comparative biology and taxonomic classification.</title>
        <authorList>
            <person name="Goeker M."/>
        </authorList>
    </citation>
    <scope>NUCLEOTIDE SEQUENCE [LARGE SCALE GENOMIC DNA]</scope>
    <source>
        <strain evidence="1 2">DSM 100044</strain>
    </source>
</reference>
<accession>A0A7W9BCQ0</accession>
<evidence type="ECO:0000313" key="2">
    <source>
        <dbReference type="Proteomes" id="UP000546200"/>
    </source>
</evidence>
<dbReference type="RefSeq" id="WP_184056379.1">
    <property type="nucleotide sequence ID" value="NZ_JACIJK010000004.1"/>
</dbReference>
<dbReference type="Proteomes" id="UP000546200">
    <property type="component" value="Unassembled WGS sequence"/>
</dbReference>
<name>A0A7W9BCQ0_9SPHN</name>
<keyword evidence="2" id="KW-1185">Reference proteome</keyword>
<protein>
    <submittedName>
        <fullName evidence="1">Uncharacterized protein</fullName>
    </submittedName>
</protein>
<sequence>MAGSTSGRCRVCTANDQETLIEQLAEQVWEWRRERDFPHWAEAGEFWQAKFREHALLFVNAARG</sequence>
<gene>
    <name evidence="1" type="ORF">FHS94_001613</name>
</gene>
<dbReference type="EMBL" id="JACIJK010000004">
    <property type="protein sequence ID" value="MBB5714777.1"/>
    <property type="molecule type" value="Genomic_DNA"/>
</dbReference>
<organism evidence="1 2">
    <name type="scientific">Sphingomonas aerophila</name>
    <dbReference type="NCBI Taxonomy" id="1344948"/>
    <lineage>
        <taxon>Bacteria</taxon>
        <taxon>Pseudomonadati</taxon>
        <taxon>Pseudomonadota</taxon>
        <taxon>Alphaproteobacteria</taxon>
        <taxon>Sphingomonadales</taxon>
        <taxon>Sphingomonadaceae</taxon>
        <taxon>Sphingomonas</taxon>
    </lineage>
</organism>
<proteinExistence type="predicted"/>
<comment type="caution">
    <text evidence="1">The sequence shown here is derived from an EMBL/GenBank/DDBJ whole genome shotgun (WGS) entry which is preliminary data.</text>
</comment>
<evidence type="ECO:0000313" key="1">
    <source>
        <dbReference type="EMBL" id="MBB5714777.1"/>
    </source>
</evidence>